<dbReference type="OrthoDB" id="717811at2"/>
<feature type="transmembrane region" description="Helical" evidence="12">
    <location>
        <begin position="32"/>
        <end position="53"/>
    </location>
</feature>
<dbReference type="InterPro" id="IPR005467">
    <property type="entry name" value="His_kinase_dom"/>
</dbReference>
<keyword evidence="4" id="KW-1003">Cell membrane</keyword>
<dbReference type="InterPro" id="IPR036097">
    <property type="entry name" value="HisK_dim/P_sf"/>
</dbReference>
<evidence type="ECO:0000256" key="2">
    <source>
        <dbReference type="ARBA" id="ARBA00004651"/>
    </source>
</evidence>
<dbReference type="SMART" id="SM00086">
    <property type="entry name" value="PAC"/>
    <property type="match status" value="4"/>
</dbReference>
<comment type="caution">
    <text evidence="17">The sequence shown here is derived from an EMBL/GenBank/DDBJ whole genome shotgun (WGS) entry which is preliminary data.</text>
</comment>
<dbReference type="PRINTS" id="PR00344">
    <property type="entry name" value="BCTRLSENSOR"/>
</dbReference>
<dbReference type="Pfam" id="PF00989">
    <property type="entry name" value="PAS"/>
    <property type="match status" value="1"/>
</dbReference>
<dbReference type="EC" id="2.7.13.3" evidence="3"/>
<dbReference type="EMBL" id="JRHC01000001">
    <property type="protein sequence ID" value="KJF44315.1"/>
    <property type="molecule type" value="Genomic_DNA"/>
</dbReference>
<dbReference type="Pfam" id="PF07694">
    <property type="entry name" value="5TM-5TMR_LYT"/>
    <property type="match status" value="1"/>
</dbReference>
<feature type="transmembrane region" description="Helical" evidence="12">
    <location>
        <begin position="99"/>
        <end position="119"/>
    </location>
</feature>
<feature type="domain" description="PAS" evidence="15">
    <location>
        <begin position="462"/>
        <end position="504"/>
    </location>
</feature>
<dbReference type="Pfam" id="PF02518">
    <property type="entry name" value="HATPase_c"/>
    <property type="match status" value="1"/>
</dbReference>
<keyword evidence="10 12" id="KW-0472">Membrane</keyword>
<keyword evidence="8" id="KW-0418">Kinase</keyword>
<keyword evidence="9 12" id="KW-1133">Transmembrane helix</keyword>
<dbReference type="CDD" id="cd00130">
    <property type="entry name" value="PAS"/>
    <property type="match status" value="3"/>
</dbReference>
<dbReference type="SMART" id="SM00388">
    <property type="entry name" value="HisKA"/>
    <property type="match status" value="1"/>
</dbReference>
<feature type="domain" description="Histidine kinase" evidence="13">
    <location>
        <begin position="730"/>
        <end position="951"/>
    </location>
</feature>
<dbReference type="Pfam" id="PF13426">
    <property type="entry name" value="PAS_9"/>
    <property type="match status" value="1"/>
</dbReference>
<evidence type="ECO:0000259" key="16">
    <source>
        <dbReference type="PROSITE" id="PS50113"/>
    </source>
</evidence>
<dbReference type="InterPro" id="IPR036890">
    <property type="entry name" value="HATPase_C_sf"/>
</dbReference>
<evidence type="ECO:0000256" key="3">
    <source>
        <dbReference type="ARBA" id="ARBA00012438"/>
    </source>
</evidence>
<feature type="modified residue" description="4-aspartylphosphate" evidence="11">
    <location>
        <position position="1026"/>
    </location>
</feature>
<dbReference type="Pfam" id="PF00512">
    <property type="entry name" value="HisKA"/>
    <property type="match status" value="1"/>
</dbReference>
<keyword evidence="6" id="KW-0808">Transferase</keyword>
<name>A0A0D8JBG4_9BACT</name>
<feature type="transmembrane region" description="Helical" evidence="12">
    <location>
        <begin position="161"/>
        <end position="180"/>
    </location>
</feature>
<dbReference type="InterPro" id="IPR013767">
    <property type="entry name" value="PAS_fold"/>
</dbReference>
<gene>
    <name evidence="17" type="ORF">LH29_02045</name>
</gene>
<feature type="domain" description="PAC" evidence="16">
    <location>
        <begin position="408"/>
        <end position="461"/>
    </location>
</feature>
<dbReference type="SMART" id="SM00387">
    <property type="entry name" value="HATPase_c"/>
    <property type="match status" value="1"/>
</dbReference>
<evidence type="ECO:0000256" key="5">
    <source>
        <dbReference type="ARBA" id="ARBA00022553"/>
    </source>
</evidence>
<dbReference type="PROSITE" id="PS50113">
    <property type="entry name" value="PAC"/>
    <property type="match status" value="1"/>
</dbReference>
<feature type="domain" description="PAS" evidence="15">
    <location>
        <begin position="196"/>
        <end position="269"/>
    </location>
</feature>
<dbReference type="SMART" id="SM00091">
    <property type="entry name" value="PAS"/>
    <property type="match status" value="4"/>
</dbReference>
<dbReference type="Pfam" id="PF08448">
    <property type="entry name" value="PAS_4"/>
    <property type="match status" value="1"/>
</dbReference>
<protein>
    <recommendedName>
        <fullName evidence="3">histidine kinase</fullName>
        <ecNumber evidence="3">2.7.13.3</ecNumber>
    </recommendedName>
</protein>
<dbReference type="CDD" id="cd16922">
    <property type="entry name" value="HATPase_EvgS-ArcB-TorS-like"/>
    <property type="match status" value="1"/>
</dbReference>
<dbReference type="InterPro" id="IPR003594">
    <property type="entry name" value="HATPase_dom"/>
</dbReference>
<accession>A0A0D8JBG4</accession>
<evidence type="ECO:0000313" key="17">
    <source>
        <dbReference type="EMBL" id="KJF44315.1"/>
    </source>
</evidence>
<keyword evidence="18" id="KW-1185">Reference proteome</keyword>
<dbReference type="AlphaFoldDB" id="A0A0D8JBG4"/>
<dbReference type="InterPro" id="IPR001610">
    <property type="entry name" value="PAC"/>
</dbReference>
<evidence type="ECO:0000256" key="9">
    <source>
        <dbReference type="ARBA" id="ARBA00022989"/>
    </source>
</evidence>
<sequence>MFQALIQNAALLITLSFLYGTIKYYFGKKKLQFQIISGVWFGIVAIAAMLLPYQHEPGIFYDGRSIVITLAGLWGGGLATLLTVIIAGAYRVFLGGAGIWAGLATIVASGIIGLFFRTILKKKTQNINTAVLYAVGIISHLAMLASQLLLPDHPMQTLQHIWLPVMLIFPVALTLIGKLFQLIERYLSNEQQIRKAEEMYRTTLLSIGDAVICTDIKGRITQINPEAERLTGWKAKDVYKKNLDEVFHIVNEHSRKKVESPFSKVMKYGKVVGLANHTILLSKDGNEIPIADSGAPIIINNQIVGVVLVFRDQTENRIHQQALEESEARYREREYWFTESQRVGNIGTYQFDILSDIWTSSAALDNIFGIDDKHSRTSESWSTIIHPEYQEQMMDYLLNEVIGKKQIFNKEYKIIRKSDGAERWVHGLGELRYDEKGNPVQMLGTIQDITERKLSQEQLVKSEERFRKAVLLAPIPIMVFDEYGKILYLSQGWQQLSGYTIDEMPTIKEWTRRVFTKTQAEEVENHLLEVVDLDQTVFSGDYEIATHNGEKRIWNFHTSPLGESGGKKLALSVAPDITQRMQIKKELEANEQAYRQLFEEHIAVKLLINPENGQIVRANKAAADFYGYSVKELEKMTITNINASENEQQEQVMVQQKNWKRYHLELKHRLRSGEIRDVEVFRNEIDYKGQIVWHSIIHDITEKKRLMQDLVDAKEKAEESERLKSAFLANVSHEIRTPLNGIVGFSNILAQEENISTANKREFADIINQSSSGLLKIIDDILDLSRLETGLVSFSVKPFHVNALLNNLYSIFQNRMQTSPNTNVELILRETDKSLMINGDDVRITQIISNLLDNAIRFTKSGTIEFGVSNSDNTHLEFFVTDTGIGIPLEKQQSIFGRFMQAESGVSRKYGGTGLGLSIVKKLLELMGSEIHMKSAPGIGTKFWFSLPVYNKSLLDNIDKNLSDKQSHSESLSSQYKVLVVEDNEDSRLFFKHVLSKNYPLLSFAVTGNDALQQIQNNPPDIVLLDIGLPDISGLDVAKKIKQSHSKIKIIVQTAYASTTDKENALKAGCDDFIVKPIRISTLLEKMKKKLAE</sequence>
<dbReference type="GO" id="GO:0000155">
    <property type="term" value="F:phosphorelay sensor kinase activity"/>
    <property type="evidence" value="ECO:0007669"/>
    <property type="project" value="InterPro"/>
</dbReference>
<evidence type="ECO:0000256" key="1">
    <source>
        <dbReference type="ARBA" id="ARBA00000085"/>
    </source>
</evidence>
<comment type="catalytic activity">
    <reaction evidence="1">
        <text>ATP + protein L-histidine = ADP + protein N-phospho-L-histidine.</text>
        <dbReference type="EC" id="2.7.13.3"/>
    </reaction>
</comment>
<dbReference type="PROSITE" id="PS50110">
    <property type="entry name" value="RESPONSE_REGULATORY"/>
    <property type="match status" value="1"/>
</dbReference>
<dbReference type="CDD" id="cd00082">
    <property type="entry name" value="HisKA"/>
    <property type="match status" value="1"/>
</dbReference>
<keyword evidence="5 11" id="KW-0597">Phosphoprotein</keyword>
<feature type="transmembrane region" description="Helical" evidence="12">
    <location>
        <begin position="9"/>
        <end position="26"/>
    </location>
</feature>
<dbReference type="Pfam" id="PF08447">
    <property type="entry name" value="PAS_3"/>
    <property type="match status" value="1"/>
</dbReference>
<dbReference type="Gene3D" id="2.10.70.100">
    <property type="match status" value="1"/>
</dbReference>
<dbReference type="InterPro" id="IPR000700">
    <property type="entry name" value="PAS-assoc_C"/>
</dbReference>
<dbReference type="SUPFAM" id="SSF47384">
    <property type="entry name" value="Homodimeric domain of signal transducing histidine kinase"/>
    <property type="match status" value="1"/>
</dbReference>
<dbReference type="Proteomes" id="UP000032544">
    <property type="component" value="Unassembled WGS sequence"/>
</dbReference>
<dbReference type="GO" id="GO:0005886">
    <property type="term" value="C:plasma membrane"/>
    <property type="evidence" value="ECO:0007669"/>
    <property type="project" value="UniProtKB-SubCell"/>
</dbReference>
<feature type="domain" description="Response regulatory" evidence="14">
    <location>
        <begin position="977"/>
        <end position="1091"/>
    </location>
</feature>
<reference evidence="17 18" key="1">
    <citation type="submission" date="2014-09" db="EMBL/GenBank/DDBJ databases">
        <title>Draft Genome Sequence of Draconibacterium sp. JN14CK-3.</title>
        <authorList>
            <person name="Dong C."/>
            <person name="Lai Q."/>
            <person name="Shao Z."/>
        </authorList>
    </citation>
    <scope>NUCLEOTIDE SEQUENCE [LARGE SCALE GENOMIC DNA]</scope>
    <source>
        <strain evidence="17 18">JN14CK-3</strain>
    </source>
</reference>
<dbReference type="SUPFAM" id="SSF55874">
    <property type="entry name" value="ATPase domain of HSP90 chaperone/DNA topoisomerase II/histidine kinase"/>
    <property type="match status" value="1"/>
</dbReference>
<feature type="domain" description="PAS" evidence="15">
    <location>
        <begin position="590"/>
        <end position="633"/>
    </location>
</feature>
<dbReference type="RefSeq" id="WP_045025869.1">
    <property type="nucleotide sequence ID" value="NZ_JRHC01000001.1"/>
</dbReference>
<dbReference type="Gene3D" id="3.30.450.20">
    <property type="entry name" value="PAS domain"/>
    <property type="match status" value="4"/>
</dbReference>
<evidence type="ECO:0000256" key="4">
    <source>
        <dbReference type="ARBA" id="ARBA00022475"/>
    </source>
</evidence>
<dbReference type="InterPro" id="IPR011620">
    <property type="entry name" value="Sig_transdc_His_kinase_LytS_TM"/>
</dbReference>
<evidence type="ECO:0000256" key="11">
    <source>
        <dbReference type="PROSITE-ProRule" id="PRU00169"/>
    </source>
</evidence>
<dbReference type="PANTHER" id="PTHR43047:SF64">
    <property type="entry name" value="HISTIDINE KINASE CONTAINING CHEY-HOMOLOGOUS RECEIVER DOMAIN AND PAS DOMAIN-RELATED"/>
    <property type="match status" value="1"/>
</dbReference>
<dbReference type="InterPro" id="IPR004358">
    <property type="entry name" value="Sig_transdc_His_kin-like_C"/>
</dbReference>
<evidence type="ECO:0000259" key="14">
    <source>
        <dbReference type="PROSITE" id="PS50110"/>
    </source>
</evidence>
<dbReference type="GO" id="GO:0006355">
    <property type="term" value="P:regulation of DNA-templated transcription"/>
    <property type="evidence" value="ECO:0007669"/>
    <property type="project" value="InterPro"/>
</dbReference>
<dbReference type="InterPro" id="IPR013655">
    <property type="entry name" value="PAS_fold_3"/>
</dbReference>
<dbReference type="Pfam" id="PF00072">
    <property type="entry name" value="Response_reg"/>
    <property type="match status" value="1"/>
</dbReference>
<dbReference type="PANTHER" id="PTHR43047">
    <property type="entry name" value="TWO-COMPONENT HISTIDINE PROTEIN KINASE"/>
    <property type="match status" value="1"/>
</dbReference>
<evidence type="ECO:0000256" key="6">
    <source>
        <dbReference type="ARBA" id="ARBA00022679"/>
    </source>
</evidence>
<dbReference type="SMART" id="SM00448">
    <property type="entry name" value="REC"/>
    <property type="match status" value="1"/>
</dbReference>
<evidence type="ECO:0000313" key="18">
    <source>
        <dbReference type="Proteomes" id="UP000032544"/>
    </source>
</evidence>
<evidence type="ECO:0000256" key="8">
    <source>
        <dbReference type="ARBA" id="ARBA00022777"/>
    </source>
</evidence>
<evidence type="ECO:0000256" key="7">
    <source>
        <dbReference type="ARBA" id="ARBA00022692"/>
    </source>
</evidence>
<keyword evidence="7 12" id="KW-0812">Transmembrane</keyword>
<dbReference type="STRING" id="1544798.LH29_02045"/>
<dbReference type="SUPFAM" id="SSF52172">
    <property type="entry name" value="CheY-like"/>
    <property type="match status" value="1"/>
</dbReference>
<dbReference type="PROSITE" id="PS50112">
    <property type="entry name" value="PAS"/>
    <property type="match status" value="3"/>
</dbReference>
<dbReference type="InterPro" id="IPR001789">
    <property type="entry name" value="Sig_transdc_resp-reg_receiver"/>
</dbReference>
<dbReference type="NCBIfam" id="TIGR00229">
    <property type="entry name" value="sensory_box"/>
    <property type="match status" value="4"/>
</dbReference>
<proteinExistence type="predicted"/>
<dbReference type="PATRIC" id="fig|1544798.3.peg.426"/>
<evidence type="ECO:0000256" key="10">
    <source>
        <dbReference type="ARBA" id="ARBA00023136"/>
    </source>
</evidence>
<feature type="transmembrane region" description="Helical" evidence="12">
    <location>
        <begin position="65"/>
        <end position="93"/>
    </location>
</feature>
<dbReference type="InterPro" id="IPR003661">
    <property type="entry name" value="HisK_dim/P_dom"/>
</dbReference>
<evidence type="ECO:0000259" key="13">
    <source>
        <dbReference type="PROSITE" id="PS50109"/>
    </source>
</evidence>
<dbReference type="Gene3D" id="3.30.565.10">
    <property type="entry name" value="Histidine kinase-like ATPase, C-terminal domain"/>
    <property type="match status" value="1"/>
</dbReference>
<organism evidence="17 18">
    <name type="scientific">Draconibacterium sediminis</name>
    <dbReference type="NCBI Taxonomy" id="1544798"/>
    <lineage>
        <taxon>Bacteria</taxon>
        <taxon>Pseudomonadati</taxon>
        <taxon>Bacteroidota</taxon>
        <taxon>Bacteroidia</taxon>
        <taxon>Marinilabiliales</taxon>
        <taxon>Prolixibacteraceae</taxon>
        <taxon>Draconibacterium</taxon>
    </lineage>
</organism>
<dbReference type="InterPro" id="IPR013656">
    <property type="entry name" value="PAS_4"/>
</dbReference>
<dbReference type="GO" id="GO:0071555">
    <property type="term" value="P:cell wall organization"/>
    <property type="evidence" value="ECO:0007669"/>
    <property type="project" value="InterPro"/>
</dbReference>
<dbReference type="PROSITE" id="PS50109">
    <property type="entry name" value="HIS_KIN"/>
    <property type="match status" value="1"/>
</dbReference>
<dbReference type="FunFam" id="3.30.565.10:FF:000010">
    <property type="entry name" value="Sensor histidine kinase RcsC"/>
    <property type="match status" value="1"/>
</dbReference>
<dbReference type="InterPro" id="IPR011006">
    <property type="entry name" value="CheY-like_superfamily"/>
</dbReference>
<comment type="subcellular location">
    <subcellularLocation>
        <location evidence="2">Cell membrane</location>
        <topology evidence="2">Multi-pass membrane protein</topology>
    </subcellularLocation>
</comment>
<feature type="transmembrane region" description="Helical" evidence="12">
    <location>
        <begin position="131"/>
        <end position="149"/>
    </location>
</feature>
<dbReference type="SUPFAM" id="SSF55785">
    <property type="entry name" value="PYP-like sensor domain (PAS domain)"/>
    <property type="match status" value="4"/>
</dbReference>
<dbReference type="InterPro" id="IPR000014">
    <property type="entry name" value="PAS"/>
</dbReference>
<dbReference type="Gene3D" id="3.40.50.2300">
    <property type="match status" value="1"/>
</dbReference>
<dbReference type="InterPro" id="IPR035965">
    <property type="entry name" value="PAS-like_dom_sf"/>
</dbReference>
<evidence type="ECO:0000256" key="12">
    <source>
        <dbReference type="SAM" id="Phobius"/>
    </source>
</evidence>
<dbReference type="Gene3D" id="1.10.287.130">
    <property type="match status" value="1"/>
</dbReference>
<evidence type="ECO:0000259" key="15">
    <source>
        <dbReference type="PROSITE" id="PS50112"/>
    </source>
</evidence>